<dbReference type="Pfam" id="PF01722">
    <property type="entry name" value="BolA"/>
    <property type="match status" value="1"/>
</dbReference>
<dbReference type="EMBL" id="OU896711">
    <property type="protein sequence ID" value="CAH1170422.1"/>
    <property type="molecule type" value="Genomic_DNA"/>
</dbReference>
<dbReference type="PANTHER" id="PTHR46188">
    <property type="entry name" value="BOLA-LIKE PROTEIN 3"/>
    <property type="match status" value="1"/>
</dbReference>
<sequence length="111" mass="12545">MYNTLPRIIPKYCRVGLFSSHLYSSRKISSNNGPITENFILTRLREKFPTAGNINVEDTSGGCGAMFNVVIESPEFHGLSVMKQHRKVYDALKDQIKQIHGIHLETKAPKL</sequence>
<dbReference type="InterPro" id="IPR052275">
    <property type="entry name" value="Mt_Fe-S_assembly_factor"/>
</dbReference>
<gene>
    <name evidence="3" type="ORF">PHAECO_LOCUS9184</name>
</gene>
<dbReference type="Gene3D" id="3.30.300.90">
    <property type="entry name" value="BolA-like"/>
    <property type="match status" value="1"/>
</dbReference>
<name>A0A9P0GPC6_PHACE</name>
<dbReference type="Proteomes" id="UP001153737">
    <property type="component" value="Chromosome 5"/>
</dbReference>
<evidence type="ECO:0000313" key="4">
    <source>
        <dbReference type="Proteomes" id="UP001153737"/>
    </source>
</evidence>
<organism evidence="3 4">
    <name type="scientific">Phaedon cochleariae</name>
    <name type="common">Mustard beetle</name>
    <dbReference type="NCBI Taxonomy" id="80249"/>
    <lineage>
        <taxon>Eukaryota</taxon>
        <taxon>Metazoa</taxon>
        <taxon>Ecdysozoa</taxon>
        <taxon>Arthropoda</taxon>
        <taxon>Hexapoda</taxon>
        <taxon>Insecta</taxon>
        <taxon>Pterygota</taxon>
        <taxon>Neoptera</taxon>
        <taxon>Endopterygota</taxon>
        <taxon>Coleoptera</taxon>
        <taxon>Polyphaga</taxon>
        <taxon>Cucujiformia</taxon>
        <taxon>Chrysomeloidea</taxon>
        <taxon>Chrysomelidae</taxon>
        <taxon>Chrysomelinae</taxon>
        <taxon>Chrysomelini</taxon>
        <taxon>Phaedon</taxon>
    </lineage>
</organism>
<dbReference type="InterPro" id="IPR036065">
    <property type="entry name" value="BolA-like_sf"/>
</dbReference>
<dbReference type="GO" id="GO:0005759">
    <property type="term" value="C:mitochondrial matrix"/>
    <property type="evidence" value="ECO:0007669"/>
    <property type="project" value="TreeGrafter"/>
</dbReference>
<accession>A0A9P0GPC6</accession>
<proteinExistence type="inferred from homology"/>
<reference evidence="3" key="2">
    <citation type="submission" date="2022-10" db="EMBL/GenBank/DDBJ databases">
        <authorList>
            <consortium name="ENA_rothamsted_submissions"/>
            <consortium name="culmorum"/>
            <person name="King R."/>
        </authorList>
    </citation>
    <scope>NUCLEOTIDE SEQUENCE</scope>
</reference>
<reference evidence="3" key="1">
    <citation type="submission" date="2022-01" db="EMBL/GenBank/DDBJ databases">
        <authorList>
            <person name="King R."/>
        </authorList>
    </citation>
    <scope>NUCLEOTIDE SEQUENCE</scope>
</reference>
<evidence type="ECO:0000256" key="2">
    <source>
        <dbReference type="RuleBase" id="RU003860"/>
    </source>
</evidence>
<dbReference type="PANTHER" id="PTHR46188:SF1">
    <property type="entry name" value="BOLA-LIKE PROTEIN 3"/>
    <property type="match status" value="1"/>
</dbReference>
<dbReference type="SUPFAM" id="SSF82657">
    <property type="entry name" value="BolA-like"/>
    <property type="match status" value="1"/>
</dbReference>
<dbReference type="AlphaFoldDB" id="A0A9P0GPC6"/>
<dbReference type="PIRSF" id="PIRSF003113">
    <property type="entry name" value="BolA"/>
    <property type="match status" value="1"/>
</dbReference>
<dbReference type="InterPro" id="IPR002634">
    <property type="entry name" value="BolA"/>
</dbReference>
<keyword evidence="4" id="KW-1185">Reference proteome</keyword>
<comment type="similarity">
    <text evidence="1 2">Belongs to the BolA/IbaG family.</text>
</comment>
<evidence type="ECO:0000256" key="1">
    <source>
        <dbReference type="ARBA" id="ARBA00005578"/>
    </source>
</evidence>
<protein>
    <recommendedName>
        <fullName evidence="5">BolA-like protein 3</fullName>
    </recommendedName>
</protein>
<evidence type="ECO:0008006" key="5">
    <source>
        <dbReference type="Google" id="ProtNLM"/>
    </source>
</evidence>
<evidence type="ECO:0000313" key="3">
    <source>
        <dbReference type="EMBL" id="CAH1170422.1"/>
    </source>
</evidence>